<dbReference type="GO" id="GO:0008124">
    <property type="term" value="F:4-alpha-hydroxytetrahydrobiopterin dehydratase activity"/>
    <property type="evidence" value="ECO:0007669"/>
    <property type="project" value="UniProtKB-EC"/>
</dbReference>
<dbReference type="EC" id="4.2.1.96" evidence="3"/>
<feature type="compositionally biased region" description="Low complexity" evidence="5">
    <location>
        <begin position="21"/>
        <end position="36"/>
    </location>
</feature>
<comment type="similarity">
    <text evidence="2">Belongs to the pterin-4-alpha-carbinolamine dehydratase family.</text>
</comment>
<keyword evidence="4" id="KW-0456">Lyase</keyword>
<reference evidence="6" key="1">
    <citation type="submission" date="2009-11" db="EMBL/GenBank/DDBJ databases">
        <authorList>
            <consortium name="The Broad Institute Genome Sequencing Platform"/>
            <person name="Ward D."/>
            <person name="Feldgarden M."/>
            <person name="Earl A."/>
            <person name="Young S.K."/>
            <person name="Zeng Q."/>
            <person name="Koehrsen M."/>
            <person name="Alvarado L."/>
            <person name="Berlin A."/>
            <person name="Bochicchio J."/>
            <person name="Borenstein D."/>
            <person name="Chapman S.B."/>
            <person name="Chen Z."/>
            <person name="Engels R."/>
            <person name="Freedman E."/>
            <person name="Gellesch M."/>
            <person name="Goldberg J."/>
            <person name="Griggs A."/>
            <person name="Gujja S."/>
            <person name="Heilman E."/>
            <person name="Heiman D."/>
            <person name="Hepburn T."/>
            <person name="Howarth C."/>
            <person name="Jen D."/>
            <person name="Larson L."/>
            <person name="Lewis B."/>
            <person name="Mehta T."/>
            <person name="Park D."/>
            <person name="Pearson M."/>
            <person name="Roberts A."/>
            <person name="Saif S."/>
            <person name="Shea T."/>
            <person name="Shenoy N."/>
            <person name="Sisk P."/>
            <person name="Stolte C."/>
            <person name="Sykes S."/>
            <person name="Thomson T."/>
            <person name="Walk T."/>
            <person name="White J."/>
            <person name="Yandava C."/>
            <person name="Izard J."/>
            <person name="Baranova O.V."/>
            <person name="Blanton J.M."/>
            <person name="Tanner A.C."/>
            <person name="Dewhirst F.E."/>
            <person name="Haas B."/>
            <person name="Nusbaum C."/>
            <person name="Birren B."/>
        </authorList>
    </citation>
    <scope>NUCLEOTIDE SEQUENCE [LARGE SCALE GENOMIC DNA]</scope>
    <source>
        <strain evidence="6">1-1 BBBD Race 1</strain>
    </source>
</reference>
<evidence type="ECO:0000313" key="6">
    <source>
        <dbReference type="EMBL" id="OAV97291.1"/>
    </source>
</evidence>
<dbReference type="EnsemblFungi" id="PTTG_26114-t43_1">
    <property type="protein sequence ID" value="PTTG_26114-t43_1-p1"/>
    <property type="gene ID" value="PTTG_26114"/>
</dbReference>
<reference evidence="7" key="4">
    <citation type="submission" date="2025-05" db="UniProtKB">
        <authorList>
            <consortium name="EnsemblFungi"/>
        </authorList>
    </citation>
    <scope>IDENTIFICATION</scope>
    <source>
        <strain evidence="7">isolate 1-1 / race 1 (BBBD)</strain>
    </source>
</reference>
<dbReference type="InterPro" id="IPR001533">
    <property type="entry name" value="Pterin_deHydtase"/>
</dbReference>
<dbReference type="OrthoDB" id="277398at2759"/>
<dbReference type="SUPFAM" id="SSF55248">
    <property type="entry name" value="PCD-like"/>
    <property type="match status" value="1"/>
</dbReference>
<reference evidence="6" key="2">
    <citation type="submission" date="2016-05" db="EMBL/GenBank/DDBJ databases">
        <title>Comparative analysis highlights variable genome content of wheat rusts and divergence of the mating loci.</title>
        <authorList>
            <person name="Cuomo C.A."/>
            <person name="Bakkeren G."/>
            <person name="Szabo L."/>
            <person name="Khalil H."/>
            <person name="Joly D."/>
            <person name="Goldberg J."/>
            <person name="Young S."/>
            <person name="Zeng Q."/>
            <person name="Fellers J."/>
        </authorList>
    </citation>
    <scope>NUCLEOTIDE SEQUENCE [LARGE SCALE GENOMIC DNA]</scope>
    <source>
        <strain evidence="6">1-1 BBBD Race 1</strain>
    </source>
</reference>
<evidence type="ECO:0000256" key="3">
    <source>
        <dbReference type="ARBA" id="ARBA00013252"/>
    </source>
</evidence>
<accession>A0A180GXQ4</accession>
<gene>
    <name evidence="6" type="ORF">PTTG_26114</name>
</gene>
<reference evidence="7 8" key="3">
    <citation type="journal article" date="2017" name="G3 (Bethesda)">
        <title>Comparative analysis highlights variable genome content of wheat rusts and divergence of the mating loci.</title>
        <authorList>
            <person name="Cuomo C.A."/>
            <person name="Bakkeren G."/>
            <person name="Khalil H.B."/>
            <person name="Panwar V."/>
            <person name="Joly D."/>
            <person name="Linning R."/>
            <person name="Sakthikumar S."/>
            <person name="Song X."/>
            <person name="Adiconis X."/>
            <person name="Fan L."/>
            <person name="Goldberg J.M."/>
            <person name="Levin J.Z."/>
            <person name="Young S."/>
            <person name="Zeng Q."/>
            <person name="Anikster Y."/>
            <person name="Bruce M."/>
            <person name="Wang M."/>
            <person name="Yin C."/>
            <person name="McCallum B."/>
            <person name="Szabo L.J."/>
            <person name="Hulbert S."/>
            <person name="Chen X."/>
            <person name="Fellers J.P."/>
        </authorList>
    </citation>
    <scope>NUCLEOTIDE SEQUENCE</scope>
    <source>
        <strain evidence="8">Isolate 1-1 / race 1 (BBBD)</strain>
        <strain evidence="7">isolate 1-1 / race 1 (BBBD)</strain>
    </source>
</reference>
<feature type="region of interest" description="Disordered" evidence="5">
    <location>
        <begin position="1"/>
        <end position="52"/>
    </location>
</feature>
<comment type="catalytic activity">
    <reaction evidence="1">
        <text>(4aS,6R)-4a-hydroxy-L-erythro-5,6,7,8-tetrahydrobiopterin = (6R)-L-erythro-6,7-dihydrobiopterin + H2O</text>
        <dbReference type="Rhea" id="RHEA:11920"/>
        <dbReference type="ChEBI" id="CHEBI:15377"/>
        <dbReference type="ChEBI" id="CHEBI:15642"/>
        <dbReference type="ChEBI" id="CHEBI:43120"/>
        <dbReference type="EC" id="4.2.1.96"/>
    </reaction>
</comment>
<evidence type="ECO:0000256" key="1">
    <source>
        <dbReference type="ARBA" id="ARBA00001554"/>
    </source>
</evidence>
<evidence type="ECO:0000256" key="5">
    <source>
        <dbReference type="SAM" id="MobiDB-lite"/>
    </source>
</evidence>
<evidence type="ECO:0000256" key="2">
    <source>
        <dbReference type="ARBA" id="ARBA00006472"/>
    </source>
</evidence>
<sequence length="171" mass="18677">MAGRLSTPLAALSTRPARAGRTTARAHSSSSSGNGNDSDHEPRPGLAAPGTQLPRMYTTLDAVQDALHTPRYAALRASGWHAHSRAHPPGVVLRKHFPPRQPFGSWDAVLAWLHDHLRPLAAELDHHPDISISNFNHLTLSLCTHSCNALTPRDFRLALRIDQLLPRKTPG</sequence>
<proteinExistence type="inferred from homology"/>
<dbReference type="AlphaFoldDB" id="A0A180GXQ4"/>
<dbReference type="GO" id="GO:0006729">
    <property type="term" value="P:tetrahydrobiopterin biosynthetic process"/>
    <property type="evidence" value="ECO:0007669"/>
    <property type="project" value="InterPro"/>
</dbReference>
<evidence type="ECO:0000256" key="4">
    <source>
        <dbReference type="ARBA" id="ARBA00023239"/>
    </source>
</evidence>
<protein>
    <recommendedName>
        <fullName evidence="3">4a-hydroxytetrahydrobiopterin dehydratase</fullName>
        <ecNumber evidence="3">4.2.1.96</ecNumber>
    </recommendedName>
</protein>
<dbReference type="Proteomes" id="UP000005240">
    <property type="component" value="Unassembled WGS sequence"/>
</dbReference>
<dbReference type="VEuPathDB" id="FungiDB:PTTG_26114"/>
<name>A0A180GXQ4_PUCT1</name>
<keyword evidence="8" id="KW-1185">Reference proteome</keyword>
<evidence type="ECO:0000313" key="8">
    <source>
        <dbReference type="Proteomes" id="UP000005240"/>
    </source>
</evidence>
<dbReference type="InterPro" id="IPR036428">
    <property type="entry name" value="PCD_sf"/>
</dbReference>
<dbReference type="EMBL" id="ADAS02000014">
    <property type="protein sequence ID" value="OAV97291.1"/>
    <property type="molecule type" value="Genomic_DNA"/>
</dbReference>
<dbReference type="Gene3D" id="3.30.1360.20">
    <property type="entry name" value="Transcriptional coactivator/pterin dehydratase"/>
    <property type="match status" value="1"/>
</dbReference>
<evidence type="ECO:0000313" key="7">
    <source>
        <dbReference type="EnsemblFungi" id="PTTG_26114-t43_1-p1"/>
    </source>
</evidence>
<organism evidence="6">
    <name type="scientific">Puccinia triticina (isolate 1-1 / race 1 (BBBD))</name>
    <name type="common">Brown leaf rust fungus</name>
    <dbReference type="NCBI Taxonomy" id="630390"/>
    <lineage>
        <taxon>Eukaryota</taxon>
        <taxon>Fungi</taxon>
        <taxon>Dikarya</taxon>
        <taxon>Basidiomycota</taxon>
        <taxon>Pucciniomycotina</taxon>
        <taxon>Pucciniomycetes</taxon>
        <taxon>Pucciniales</taxon>
        <taxon>Pucciniaceae</taxon>
        <taxon>Puccinia</taxon>
    </lineage>
</organism>
<dbReference type="Pfam" id="PF01329">
    <property type="entry name" value="Pterin_4a"/>
    <property type="match status" value="1"/>
</dbReference>